<feature type="region of interest" description="Disordered" evidence="1">
    <location>
        <begin position="116"/>
        <end position="137"/>
    </location>
</feature>
<evidence type="ECO:0000256" key="1">
    <source>
        <dbReference type="SAM" id="MobiDB-lite"/>
    </source>
</evidence>
<keyword evidence="2" id="KW-0732">Signal</keyword>
<dbReference type="RefSeq" id="WP_353712154.1">
    <property type="nucleotide sequence ID" value="NZ_CP159279.1"/>
</dbReference>
<proteinExistence type="predicted"/>
<reference evidence="3" key="1">
    <citation type="submission" date="2024-06" db="EMBL/GenBank/DDBJ databases">
        <title>Biodegradation of dimethachlon by Arthrobacter sp. K5: mechanistic insights and ecological implications.</title>
        <authorList>
            <person name="Hu S."/>
            <person name="Lu P."/>
        </authorList>
    </citation>
    <scope>NUCLEOTIDE SEQUENCE</scope>
    <source>
        <strain evidence="3">K5</strain>
    </source>
</reference>
<sequence length="207" mass="21835">MTGRRKRWLIAALAAMLCACSPAPPVAGPTATESTSGAVPSDELVGRGMVLQKRGGAPLLCLGPFAASLPPQCGGPVLRNWDWSEAGHFASAGGVMWGSYEVTGMLANGEFIQTRRPVPSTDASPPEARPVTGPPGNGKEMQLLLLQRELTSLRGQPILMSGAENGYLVIDVVYDDGSLQRELDSKYGPRIILIRSALKPIRSSPAS</sequence>
<accession>A0AAU8ESX5</accession>
<dbReference type="PROSITE" id="PS51257">
    <property type="entry name" value="PROKAR_LIPOPROTEIN"/>
    <property type="match status" value="1"/>
</dbReference>
<dbReference type="EMBL" id="CP159279">
    <property type="protein sequence ID" value="XCH11929.1"/>
    <property type="molecule type" value="Genomic_DNA"/>
</dbReference>
<gene>
    <name evidence="3" type="ORF">ABRP34_02620</name>
</gene>
<protein>
    <recommendedName>
        <fullName evidence="4">Lipoprotein</fullName>
    </recommendedName>
</protein>
<name>A0AAU8ESX5_9MICC</name>
<evidence type="ECO:0008006" key="4">
    <source>
        <dbReference type="Google" id="ProtNLM"/>
    </source>
</evidence>
<organism evidence="3">
    <name type="scientific">Arthrobacter sp. K5</name>
    <dbReference type="NCBI Taxonomy" id="2839623"/>
    <lineage>
        <taxon>Bacteria</taxon>
        <taxon>Bacillati</taxon>
        <taxon>Actinomycetota</taxon>
        <taxon>Actinomycetes</taxon>
        <taxon>Micrococcales</taxon>
        <taxon>Micrococcaceae</taxon>
        <taxon>Arthrobacter</taxon>
    </lineage>
</organism>
<evidence type="ECO:0000313" key="3">
    <source>
        <dbReference type="EMBL" id="XCH11929.1"/>
    </source>
</evidence>
<evidence type="ECO:0000256" key="2">
    <source>
        <dbReference type="SAM" id="SignalP"/>
    </source>
</evidence>
<dbReference type="AlphaFoldDB" id="A0AAU8ESX5"/>
<feature type="signal peptide" evidence="2">
    <location>
        <begin position="1"/>
        <end position="27"/>
    </location>
</feature>
<feature type="chain" id="PRO_5043683778" description="Lipoprotein" evidence="2">
    <location>
        <begin position="28"/>
        <end position="207"/>
    </location>
</feature>